<comment type="similarity">
    <text evidence="1">Belongs to the glycosyltransferase group 1 family. Glycosyltransferase 4 subfamily.</text>
</comment>
<protein>
    <submittedName>
        <fullName evidence="9">Trehalose synthase (ADP-glucose)</fullName>
    </submittedName>
</protein>
<organism evidence="9 10">
    <name type="scientific">Methanoculleus marisnigri</name>
    <dbReference type="NCBI Taxonomy" id="2198"/>
    <lineage>
        <taxon>Archaea</taxon>
        <taxon>Methanobacteriati</taxon>
        <taxon>Methanobacteriota</taxon>
        <taxon>Stenosarchaea group</taxon>
        <taxon>Methanomicrobia</taxon>
        <taxon>Methanomicrobiales</taxon>
        <taxon>Methanomicrobiaceae</taxon>
        <taxon>Methanoculleus</taxon>
    </lineage>
</organism>
<evidence type="ECO:0000259" key="8">
    <source>
        <dbReference type="Pfam" id="PF21269"/>
    </source>
</evidence>
<evidence type="ECO:0000256" key="3">
    <source>
        <dbReference type="ARBA" id="ARBA00022526"/>
    </source>
</evidence>
<dbReference type="PATRIC" id="fig|2198.3.peg.1966"/>
<reference evidence="10" key="1">
    <citation type="journal article" date="2015" name="MBio">
        <title>Genome-Resolved Metagenomic Analysis Reveals Roles for Candidate Phyla and Other Microbial Community Members in Biogeochemical Transformations in Oil Reservoirs.</title>
        <authorList>
            <person name="Hu P."/>
            <person name="Tom L."/>
            <person name="Singh A."/>
            <person name="Thomas B.C."/>
            <person name="Baker B.J."/>
            <person name="Piceno Y.M."/>
            <person name="Andersen G.L."/>
            <person name="Banfield J.F."/>
        </authorList>
    </citation>
    <scope>NUCLEOTIDE SEQUENCE [LARGE SCALE GENOMIC DNA]</scope>
</reference>
<dbReference type="Proteomes" id="UP000054598">
    <property type="component" value="Unassembled WGS sequence"/>
</dbReference>
<dbReference type="GO" id="GO:0006006">
    <property type="term" value="P:glucose metabolic process"/>
    <property type="evidence" value="ECO:0007669"/>
    <property type="project" value="UniProtKB-KW"/>
</dbReference>
<feature type="domain" description="Trehalose synthase N-terminal" evidence="8">
    <location>
        <begin position="36"/>
        <end position="176"/>
    </location>
</feature>
<evidence type="ECO:0000256" key="5">
    <source>
        <dbReference type="ARBA" id="ARBA00022679"/>
    </source>
</evidence>
<comment type="caution">
    <text evidence="9">The sequence shown here is derived from an EMBL/GenBank/DDBJ whole genome shotgun (WGS) entry which is preliminary data.</text>
</comment>
<dbReference type="Gene3D" id="3.40.50.2000">
    <property type="entry name" value="Glycogen Phosphorylase B"/>
    <property type="match status" value="2"/>
</dbReference>
<keyword evidence="5" id="KW-0808">Transferase</keyword>
<keyword evidence="3" id="KW-0313">Glucose metabolism</keyword>
<dbReference type="InterPro" id="IPR052078">
    <property type="entry name" value="Trehalose_Metab_GTase"/>
</dbReference>
<evidence type="ECO:0000256" key="4">
    <source>
        <dbReference type="ARBA" id="ARBA00022676"/>
    </source>
</evidence>
<comment type="subunit">
    <text evidence="2">Homodimer.</text>
</comment>
<dbReference type="InterPro" id="IPR001296">
    <property type="entry name" value="Glyco_trans_1"/>
</dbReference>
<dbReference type="GO" id="GO:0016757">
    <property type="term" value="F:glycosyltransferase activity"/>
    <property type="evidence" value="ECO:0007669"/>
    <property type="project" value="UniProtKB-KW"/>
</dbReference>
<name>A0A101J1Z0_9EURY</name>
<evidence type="ECO:0000313" key="10">
    <source>
        <dbReference type="Proteomes" id="UP000054598"/>
    </source>
</evidence>
<feature type="domain" description="Glycosyl transferase family 1" evidence="7">
    <location>
        <begin position="211"/>
        <end position="373"/>
    </location>
</feature>
<evidence type="ECO:0000256" key="6">
    <source>
        <dbReference type="ARBA" id="ARBA00023277"/>
    </source>
</evidence>
<dbReference type="InterPro" id="IPR049438">
    <property type="entry name" value="TreT_GT1"/>
</dbReference>
<dbReference type="PANTHER" id="PTHR47779:SF1">
    <property type="entry name" value="SYNTHASE (CCG-9), PUTATIVE (AFU_ORTHOLOGUE AFUA_3G12100)-RELATED"/>
    <property type="match status" value="1"/>
</dbReference>
<proteinExistence type="inferred from homology"/>
<gene>
    <name evidence="9" type="ORF">XE10_0166</name>
</gene>
<evidence type="ECO:0000313" key="9">
    <source>
        <dbReference type="EMBL" id="KUL05512.1"/>
    </source>
</evidence>
<dbReference type="Pfam" id="PF00534">
    <property type="entry name" value="Glycos_transf_1"/>
    <property type="match status" value="1"/>
</dbReference>
<evidence type="ECO:0000259" key="7">
    <source>
        <dbReference type="Pfam" id="PF00534"/>
    </source>
</evidence>
<evidence type="ECO:0000256" key="1">
    <source>
        <dbReference type="ARBA" id="ARBA00009481"/>
    </source>
</evidence>
<keyword evidence="6" id="KW-0119">Carbohydrate metabolism</keyword>
<accession>A0A101J1Z0</accession>
<dbReference type="EMBL" id="LGHE01000010">
    <property type="protein sequence ID" value="KUL05512.1"/>
    <property type="molecule type" value="Genomic_DNA"/>
</dbReference>
<dbReference type="Pfam" id="PF21269">
    <property type="entry name" value="TreT_GT1"/>
    <property type="match status" value="1"/>
</dbReference>
<evidence type="ECO:0000256" key="2">
    <source>
        <dbReference type="ARBA" id="ARBA00011738"/>
    </source>
</evidence>
<dbReference type="SUPFAM" id="SSF53756">
    <property type="entry name" value="UDP-Glycosyltransferase/glycogen phosphorylase"/>
    <property type="match status" value="1"/>
</dbReference>
<sequence>MSAIHTIGDYEQYIGKEAVRRIKAKARPLRDMHVMHMNSTYYGGGVSQILSSLTLLMNSLGIQTGWRVVHGPPDFFSVTKKFHNALQGAEINLTGRKKEIYEDVIHENAVRNHLDHDVVFIHDPQPLPLITHYRKKSPWVWRCHLDLTAPNREVWNYLLPFVEKYDAVVLSCGEYRRDLRKPQIYFTPGIDPFSIVNRELSEDTVDERLAHYGIPTDLPLVVQVSRFDHWKDPEGVIRAFQKARKEEECTLVLVGNVATDDPEGAEVYRSLLAHRSERIIVKSVQDGALVNALQRRAAVVLQKSIREGFGLTVSEAMWKGAAVIGGNVGGIRHQIQDGESGFLVSSVDEAAERIVRLLRDPDLARQLGRAAHERVREHFLFTRTVEQYLNLIGSFEPEFRLPACSISSYGTHSPLYMLSTAGMYWWASV</sequence>
<keyword evidence="4" id="KW-0328">Glycosyltransferase</keyword>
<dbReference type="AlphaFoldDB" id="A0A101J1Z0"/>
<dbReference type="PANTHER" id="PTHR47779">
    <property type="entry name" value="SYNTHASE (CCG-9), PUTATIVE (AFU_ORTHOLOGUE AFUA_3G12100)-RELATED"/>
    <property type="match status" value="1"/>
</dbReference>